<evidence type="ECO:0000256" key="9">
    <source>
        <dbReference type="RuleBase" id="RU003994"/>
    </source>
</evidence>
<organism evidence="11 12">
    <name type="scientific">Bugula neritina</name>
    <name type="common">Brown bryozoan</name>
    <name type="synonym">Sertularia neritina</name>
    <dbReference type="NCBI Taxonomy" id="10212"/>
    <lineage>
        <taxon>Eukaryota</taxon>
        <taxon>Metazoa</taxon>
        <taxon>Spiralia</taxon>
        <taxon>Lophotrochozoa</taxon>
        <taxon>Bryozoa</taxon>
        <taxon>Gymnolaemata</taxon>
        <taxon>Cheilostomatida</taxon>
        <taxon>Flustrina</taxon>
        <taxon>Buguloidea</taxon>
        <taxon>Bugulidae</taxon>
        <taxon>Bugula</taxon>
    </lineage>
</organism>
<evidence type="ECO:0000256" key="1">
    <source>
        <dbReference type="ARBA" id="ARBA00000441"/>
    </source>
</evidence>
<protein>
    <recommendedName>
        <fullName evidence="5 9">Fructose-bisphosphate aldolase</fullName>
        <ecNumber evidence="4 9">4.1.2.13</ecNumber>
    </recommendedName>
</protein>
<reference evidence="11" key="1">
    <citation type="submission" date="2020-06" db="EMBL/GenBank/DDBJ databases">
        <title>Draft genome of Bugula neritina, a colonial animal packing powerful symbionts and potential medicines.</title>
        <authorList>
            <person name="Rayko M."/>
        </authorList>
    </citation>
    <scope>NUCLEOTIDE SEQUENCE [LARGE SCALE GENOMIC DNA]</scope>
    <source>
        <strain evidence="11">Kwan_BN1</strain>
    </source>
</reference>
<dbReference type="Proteomes" id="UP000593567">
    <property type="component" value="Unassembled WGS sequence"/>
</dbReference>
<evidence type="ECO:0000256" key="10">
    <source>
        <dbReference type="RuleBase" id="RU004257"/>
    </source>
</evidence>
<evidence type="ECO:0000256" key="3">
    <source>
        <dbReference type="ARBA" id="ARBA00010387"/>
    </source>
</evidence>
<dbReference type="GO" id="GO:0006096">
    <property type="term" value="P:glycolytic process"/>
    <property type="evidence" value="ECO:0007669"/>
    <property type="project" value="UniProtKB-UniPathway"/>
</dbReference>
<comment type="caution">
    <text evidence="11">The sequence shown here is derived from an EMBL/GenBank/DDBJ whole genome shotgun (WGS) entry which is preliminary data.</text>
</comment>
<dbReference type="CDD" id="cd00948">
    <property type="entry name" value="FBP_aldolase_I_a"/>
    <property type="match status" value="1"/>
</dbReference>
<gene>
    <name evidence="11" type="ORF">EB796_025179</name>
</gene>
<evidence type="ECO:0000256" key="7">
    <source>
        <dbReference type="ARBA" id="ARBA00023239"/>
    </source>
</evidence>
<dbReference type="EC" id="4.1.2.13" evidence="4 9"/>
<comment type="pathway">
    <text evidence="2 10">Carbohydrate degradation; glycolysis; D-glyceraldehyde 3-phosphate and glycerone phosphate from D-glucose: step 4/4.</text>
</comment>
<dbReference type="OrthoDB" id="36455at2759"/>
<dbReference type="SUPFAM" id="SSF51569">
    <property type="entry name" value="Aldolase"/>
    <property type="match status" value="1"/>
</dbReference>
<dbReference type="EMBL" id="VXIV02003521">
    <property type="protein sequence ID" value="KAF6016512.1"/>
    <property type="molecule type" value="Genomic_DNA"/>
</dbReference>
<dbReference type="InterPro" id="IPR013785">
    <property type="entry name" value="Aldolase_TIM"/>
</dbReference>
<dbReference type="GO" id="GO:0004332">
    <property type="term" value="F:fructose-bisphosphate aldolase activity"/>
    <property type="evidence" value="ECO:0007669"/>
    <property type="project" value="UniProtKB-EC"/>
</dbReference>
<dbReference type="NCBIfam" id="NF033379">
    <property type="entry name" value="FrucBisAld_I"/>
    <property type="match status" value="1"/>
</dbReference>
<evidence type="ECO:0000313" key="11">
    <source>
        <dbReference type="EMBL" id="KAF6016512.1"/>
    </source>
</evidence>
<dbReference type="InterPro" id="IPR000741">
    <property type="entry name" value="FBA_I"/>
</dbReference>
<comment type="similarity">
    <text evidence="3 9">Belongs to the class I fructose-bisphosphate aldolase family.</text>
</comment>
<dbReference type="PANTHER" id="PTHR11627">
    <property type="entry name" value="FRUCTOSE-BISPHOSPHATE ALDOLASE"/>
    <property type="match status" value="1"/>
</dbReference>
<dbReference type="InterPro" id="IPR029768">
    <property type="entry name" value="Aldolase_I_AS"/>
</dbReference>
<dbReference type="AlphaFoldDB" id="A0A7J7IRC8"/>
<sequence>MSTKLNIHILLYMQSHNISRMVIENCILQKMSYTQYTDSQTQLMSIAKAIVSPGKGVLAADEINATMEKRFSGIGVENTEENRKIYRGLLFSATNSQHSLSEYISGVILNHETFHQSNEDGVSFIDVLQKNGMIPGIKLDQGVTPLVGTNDEVIAEGLDRLSSRCSEYYKLGARFAKWRCVLKISENTPSELAMKENANVLARYASICQQNGLVPIVEPEVLRDGDHDLEKNQKVTEQVLSYTYKALMEHHVFLEGTLLKPNMVTAGQSCTKSYTAKDVAKATVTALQRTVPAAVPGIVFLSGGQSEEEATLNLNAMNQLEMVKPWRLSFSFARALQASALKAWQGKSCNATAAQAELLKRSYANGMATQGKYEENSVSTFADTDDNFVAQHVY</sequence>
<evidence type="ECO:0000313" key="12">
    <source>
        <dbReference type="Proteomes" id="UP000593567"/>
    </source>
</evidence>
<evidence type="ECO:0000256" key="5">
    <source>
        <dbReference type="ARBA" id="ARBA00013779"/>
    </source>
</evidence>
<evidence type="ECO:0000256" key="4">
    <source>
        <dbReference type="ARBA" id="ARBA00013068"/>
    </source>
</evidence>
<keyword evidence="6 9" id="KW-0324">Glycolysis</keyword>
<dbReference type="Gene3D" id="3.20.20.70">
    <property type="entry name" value="Aldolase class I"/>
    <property type="match status" value="1"/>
</dbReference>
<dbReference type="FunFam" id="3.20.20.70:FF:000140">
    <property type="entry name" value="Fructose-bisphosphate aldolase"/>
    <property type="match status" value="1"/>
</dbReference>
<accession>A0A7J7IRC8</accession>
<keyword evidence="12" id="KW-1185">Reference proteome</keyword>
<evidence type="ECO:0000256" key="2">
    <source>
        <dbReference type="ARBA" id="ARBA00004714"/>
    </source>
</evidence>
<dbReference type="PROSITE" id="PS00158">
    <property type="entry name" value="ALDOLASE_CLASS_I"/>
    <property type="match status" value="1"/>
</dbReference>
<evidence type="ECO:0000256" key="8">
    <source>
        <dbReference type="ARBA" id="ARBA00023270"/>
    </source>
</evidence>
<name>A0A7J7IRC8_BUGNE</name>
<keyword evidence="8" id="KW-0704">Schiff base</keyword>
<comment type="catalytic activity">
    <reaction evidence="1 9">
        <text>beta-D-fructose 1,6-bisphosphate = D-glyceraldehyde 3-phosphate + dihydroxyacetone phosphate</text>
        <dbReference type="Rhea" id="RHEA:14729"/>
        <dbReference type="ChEBI" id="CHEBI:32966"/>
        <dbReference type="ChEBI" id="CHEBI:57642"/>
        <dbReference type="ChEBI" id="CHEBI:59776"/>
        <dbReference type="EC" id="4.1.2.13"/>
    </reaction>
</comment>
<dbReference type="UniPathway" id="UPA00109">
    <property type="reaction ID" value="UER00183"/>
</dbReference>
<dbReference type="Pfam" id="PF00274">
    <property type="entry name" value="Glycolytic"/>
    <property type="match status" value="1"/>
</dbReference>
<keyword evidence="7 9" id="KW-0456">Lyase</keyword>
<evidence type="ECO:0000256" key="6">
    <source>
        <dbReference type="ARBA" id="ARBA00023152"/>
    </source>
</evidence>
<proteinExistence type="inferred from homology"/>